<feature type="region of interest" description="Disordered" evidence="1">
    <location>
        <begin position="325"/>
        <end position="365"/>
    </location>
</feature>
<sequence length="737" mass="76156">MQGKGTPETLAKLVGNFSGKDAFGSLHAAIAKALTKDMVYNMQGSFVVQKAVMLSSQTELVVLARVIMPWGSELMSDKSGPHLLMKIVDNLSILSFGDSKLAPEAAEILDGLCGQYVKDSNLLIKHAGHRMCGQVLVEAVQGALPRSNAITVAKILATEVIRLVEKSGGGLTTLLDLISLQPSEEKAAEEMTTAICIVASHCEGKFAQIAMLQADHWFQVLGCRVHQAQASCVLISAAAAEERDWVDTILAELVSDAEALNADRKALDVLIFALSLATINHLTFTNHLQTLDILVDGPQADLIREEAIALRAESGLIPGQQGVEVASAAAQTAAHQPPPPPPLQQRPPSPPTPKQTPPARDEGLILPGSSAFAAVGTMGVSKASSGAQDGVESRATISASSVAASPAGPNPLGSGTAAPSAQAKAPDAAGERAAPPGFGQGTQAPAQQVPAANPASSNPFLSSMFFPMPSSTPTGGEDASKDFATPSDSMSKASSQPPSPGHAQALQQAEPPASQARGRSEAGRRASTTSTSIGASASGQTTPASASSLSASPARPPSAQRQAKAAAPAARLPPPPPARPARDAQPSGCWDAVADMPPATDFSFRSSSPEPAMLREARAAAERADAAQKQKDEEAWMVAGKNSGGWAAAQNPVRNQLPPPRSEIPGSNWARQPPPPASPPVRPRGPSAGPAVRSGVASVQQGAQSARAWTCHICTYLHEKPNETNFLTCKICGSEKS</sequence>
<reference evidence="2 3" key="1">
    <citation type="journal article" date="2024" name="Nat. Commun.">
        <title>Phylogenomics reveals the evolutionary origins of lichenization in chlorophyte algae.</title>
        <authorList>
            <person name="Puginier C."/>
            <person name="Libourel C."/>
            <person name="Otte J."/>
            <person name="Skaloud P."/>
            <person name="Haon M."/>
            <person name="Grisel S."/>
            <person name="Petersen M."/>
            <person name="Berrin J.G."/>
            <person name="Delaux P.M."/>
            <person name="Dal Grande F."/>
            <person name="Keller J."/>
        </authorList>
    </citation>
    <scope>NUCLEOTIDE SEQUENCE [LARGE SCALE GENOMIC DNA]</scope>
    <source>
        <strain evidence="2 3">SAG 2523</strain>
    </source>
</reference>
<feature type="compositionally biased region" description="Low complexity" evidence="1">
    <location>
        <begin position="443"/>
        <end position="471"/>
    </location>
</feature>
<dbReference type="InterPro" id="IPR016024">
    <property type="entry name" value="ARM-type_fold"/>
</dbReference>
<evidence type="ECO:0000256" key="1">
    <source>
        <dbReference type="SAM" id="MobiDB-lite"/>
    </source>
</evidence>
<comment type="caution">
    <text evidence="2">The sequence shown here is derived from an EMBL/GenBank/DDBJ whole genome shotgun (WGS) entry which is preliminary data.</text>
</comment>
<evidence type="ECO:0000313" key="3">
    <source>
        <dbReference type="Proteomes" id="UP001485043"/>
    </source>
</evidence>
<dbReference type="Proteomes" id="UP001485043">
    <property type="component" value="Unassembled WGS sequence"/>
</dbReference>
<proteinExistence type="predicted"/>
<feature type="compositionally biased region" description="Low complexity" evidence="1">
    <location>
        <begin position="417"/>
        <end position="428"/>
    </location>
</feature>
<keyword evidence="3" id="KW-1185">Reference proteome</keyword>
<evidence type="ECO:0000313" key="2">
    <source>
        <dbReference type="EMBL" id="KAK9849786.1"/>
    </source>
</evidence>
<organism evidence="2 3">
    <name type="scientific">Apatococcus fuscideae</name>
    <dbReference type="NCBI Taxonomy" id="2026836"/>
    <lineage>
        <taxon>Eukaryota</taxon>
        <taxon>Viridiplantae</taxon>
        <taxon>Chlorophyta</taxon>
        <taxon>core chlorophytes</taxon>
        <taxon>Trebouxiophyceae</taxon>
        <taxon>Chlorellales</taxon>
        <taxon>Chlorellaceae</taxon>
        <taxon>Apatococcus</taxon>
    </lineage>
</organism>
<dbReference type="SUPFAM" id="SSF48371">
    <property type="entry name" value="ARM repeat"/>
    <property type="match status" value="1"/>
</dbReference>
<protein>
    <submittedName>
        <fullName evidence="2">Uncharacterized protein</fullName>
    </submittedName>
</protein>
<feature type="compositionally biased region" description="Polar residues" evidence="1">
    <location>
        <begin position="486"/>
        <end position="496"/>
    </location>
</feature>
<feature type="compositionally biased region" description="Basic and acidic residues" evidence="1">
    <location>
        <begin position="613"/>
        <end position="634"/>
    </location>
</feature>
<feature type="compositionally biased region" description="Pro residues" evidence="1">
    <location>
        <begin position="672"/>
        <end position="683"/>
    </location>
</feature>
<gene>
    <name evidence="2" type="ORF">WJX84_011612</name>
</gene>
<accession>A0AAW1SMW9</accession>
<feature type="compositionally biased region" description="Low complexity" evidence="1">
    <location>
        <begin position="525"/>
        <end position="570"/>
    </location>
</feature>
<feature type="region of interest" description="Disordered" evidence="1">
    <location>
        <begin position="402"/>
        <end position="701"/>
    </location>
</feature>
<name>A0AAW1SMW9_9CHLO</name>
<feature type="compositionally biased region" description="Pro residues" evidence="1">
    <location>
        <begin position="336"/>
        <end position="356"/>
    </location>
</feature>
<dbReference type="EMBL" id="JALJOV010001323">
    <property type="protein sequence ID" value="KAK9849786.1"/>
    <property type="molecule type" value="Genomic_DNA"/>
</dbReference>
<dbReference type="AlphaFoldDB" id="A0AAW1SMW9"/>